<dbReference type="PANTHER" id="PTHR47706">
    <property type="entry name" value="NMRA-LIKE FAMILY PROTEIN"/>
    <property type="match status" value="1"/>
</dbReference>
<name>A0AAJ0GF65_9PEZI</name>
<dbReference type="AlphaFoldDB" id="A0AAJ0GF65"/>
<dbReference type="Gene3D" id="3.40.50.720">
    <property type="entry name" value="NAD(P)-binding Rossmann-like Domain"/>
    <property type="match status" value="1"/>
</dbReference>
<keyword evidence="1" id="KW-0521">NADP</keyword>
<evidence type="ECO:0000256" key="2">
    <source>
        <dbReference type="ARBA" id="ARBA00023002"/>
    </source>
</evidence>
<keyword evidence="5" id="KW-1185">Reference proteome</keyword>
<dbReference type="CDD" id="cd05259">
    <property type="entry name" value="PCBER_SDR_a"/>
    <property type="match status" value="1"/>
</dbReference>
<evidence type="ECO:0000313" key="4">
    <source>
        <dbReference type="EMBL" id="KAK3056357.1"/>
    </source>
</evidence>
<dbReference type="Proteomes" id="UP001271007">
    <property type="component" value="Unassembled WGS sequence"/>
</dbReference>
<evidence type="ECO:0000259" key="3">
    <source>
        <dbReference type="Pfam" id="PF05368"/>
    </source>
</evidence>
<proteinExistence type="predicted"/>
<organism evidence="4 5">
    <name type="scientific">Extremus antarcticus</name>
    <dbReference type="NCBI Taxonomy" id="702011"/>
    <lineage>
        <taxon>Eukaryota</taxon>
        <taxon>Fungi</taxon>
        <taxon>Dikarya</taxon>
        <taxon>Ascomycota</taxon>
        <taxon>Pezizomycotina</taxon>
        <taxon>Dothideomycetes</taxon>
        <taxon>Dothideomycetidae</taxon>
        <taxon>Mycosphaerellales</taxon>
        <taxon>Extremaceae</taxon>
        <taxon>Extremus</taxon>
    </lineage>
</organism>
<dbReference type="EMBL" id="JAWDJX010000006">
    <property type="protein sequence ID" value="KAK3056357.1"/>
    <property type="molecule type" value="Genomic_DNA"/>
</dbReference>
<dbReference type="InterPro" id="IPR008030">
    <property type="entry name" value="NmrA-like"/>
</dbReference>
<dbReference type="Gene3D" id="3.90.25.10">
    <property type="entry name" value="UDP-galactose 4-epimerase, domain 1"/>
    <property type="match status" value="1"/>
</dbReference>
<dbReference type="GO" id="GO:0016491">
    <property type="term" value="F:oxidoreductase activity"/>
    <property type="evidence" value="ECO:0007669"/>
    <property type="project" value="UniProtKB-KW"/>
</dbReference>
<dbReference type="InterPro" id="IPR036291">
    <property type="entry name" value="NAD(P)-bd_dom_sf"/>
</dbReference>
<accession>A0AAJ0GF65</accession>
<dbReference type="InterPro" id="IPR051609">
    <property type="entry name" value="NmrA/Isoflavone_reductase-like"/>
</dbReference>
<dbReference type="SUPFAM" id="SSF51735">
    <property type="entry name" value="NAD(P)-binding Rossmann-fold domains"/>
    <property type="match status" value="1"/>
</dbReference>
<dbReference type="Pfam" id="PF05368">
    <property type="entry name" value="NmrA"/>
    <property type="match status" value="1"/>
</dbReference>
<protein>
    <recommendedName>
        <fullName evidence="3">NmrA-like domain-containing protein</fullName>
    </recommendedName>
</protein>
<sequence>MSSIRKVALAGAAGSVGEALIPELVASGFEVTALIRPGSTSTLPSSVKTVTVDFSDVSALTDALTGFDALISTVGSPGIQSQTYMVDAAVAAKVKRFIPSEFGSDMSNARARSLPVYKLKVEVEEYIENALKGSETSYTPVYNSAFLDWGIQRKLLIDIEGKKMEMFDGGEKPYTAAPLSFVAKGVVGILQHPEETANRAVRLHGTSITQKKLLEIAQRVVGKDGWEVVERSSEETEKQSYERLKKDPGNVMGWAIGFLTRSIYGEEFGSDFSGKNDNELLGLKELNEKEVEEVVKGCV</sequence>
<dbReference type="PANTHER" id="PTHR47706:SF1">
    <property type="entry name" value="CIPA-LIKE, PUTATIVE (AFU_ORTHOLOGUE AFUA_1G12460)-RELATED"/>
    <property type="match status" value="1"/>
</dbReference>
<evidence type="ECO:0000256" key="1">
    <source>
        <dbReference type="ARBA" id="ARBA00022857"/>
    </source>
</evidence>
<comment type="caution">
    <text evidence="4">The sequence shown here is derived from an EMBL/GenBank/DDBJ whole genome shotgun (WGS) entry which is preliminary data.</text>
</comment>
<feature type="domain" description="NmrA-like" evidence="3">
    <location>
        <begin position="6"/>
        <end position="223"/>
    </location>
</feature>
<gene>
    <name evidence="4" type="ORF">LTR09_002864</name>
</gene>
<evidence type="ECO:0000313" key="5">
    <source>
        <dbReference type="Proteomes" id="UP001271007"/>
    </source>
</evidence>
<reference evidence="4" key="1">
    <citation type="submission" date="2023-04" db="EMBL/GenBank/DDBJ databases">
        <title>Black Yeasts Isolated from many extreme environments.</title>
        <authorList>
            <person name="Coleine C."/>
            <person name="Stajich J.E."/>
            <person name="Selbmann L."/>
        </authorList>
    </citation>
    <scope>NUCLEOTIDE SEQUENCE</scope>
    <source>
        <strain evidence="4">CCFEE 5312</strain>
    </source>
</reference>
<keyword evidence="2" id="KW-0560">Oxidoreductase</keyword>
<dbReference type="InterPro" id="IPR045312">
    <property type="entry name" value="PCBER-like"/>
</dbReference>